<dbReference type="AlphaFoldDB" id="F8Q2B6"/>
<dbReference type="EMBL" id="GL945482">
    <property type="protein sequence ID" value="EGN97327.1"/>
    <property type="molecule type" value="Genomic_DNA"/>
</dbReference>
<keyword evidence="1" id="KW-0812">Transmembrane</keyword>
<evidence type="ECO:0000256" key="1">
    <source>
        <dbReference type="SAM" id="Phobius"/>
    </source>
</evidence>
<sequence>MHSALATRDLTCHTHFFGTDMCHWLNTNVGLAIACIVGIVSVVIFLILTLLTAIRRRTRTPTLRPLLLPHQGPPQLPPLYTYAAQPQAQAPPYPFVGQGMDQMAERQEFGQVVQGYNPNVQQPPLGDVAYANQIPLWNRGAYAV</sequence>
<keyword evidence="3" id="KW-1185">Reference proteome</keyword>
<evidence type="ECO:0000313" key="2">
    <source>
        <dbReference type="EMBL" id="EGN97327.1"/>
    </source>
</evidence>
<protein>
    <submittedName>
        <fullName evidence="2">Uncharacterized protein</fullName>
    </submittedName>
</protein>
<dbReference type="HOGENOM" id="CLU_1797637_0_0_1"/>
<keyword evidence="1" id="KW-1133">Transmembrane helix</keyword>
<name>F8Q2B6_SERL3</name>
<proteinExistence type="predicted"/>
<accession>F8Q2B6</accession>
<feature type="transmembrane region" description="Helical" evidence="1">
    <location>
        <begin position="29"/>
        <end position="54"/>
    </location>
</feature>
<organism evidence="3">
    <name type="scientific">Serpula lacrymans var. lacrymans (strain S7.3)</name>
    <name type="common">Dry rot fungus</name>
    <dbReference type="NCBI Taxonomy" id="936435"/>
    <lineage>
        <taxon>Eukaryota</taxon>
        <taxon>Fungi</taxon>
        <taxon>Dikarya</taxon>
        <taxon>Basidiomycota</taxon>
        <taxon>Agaricomycotina</taxon>
        <taxon>Agaricomycetes</taxon>
        <taxon>Agaricomycetidae</taxon>
        <taxon>Boletales</taxon>
        <taxon>Coniophorineae</taxon>
        <taxon>Serpulaceae</taxon>
        <taxon>Serpula</taxon>
    </lineage>
</organism>
<keyword evidence="1" id="KW-0472">Membrane</keyword>
<dbReference type="Proteomes" id="UP000008063">
    <property type="component" value="Unassembled WGS sequence"/>
</dbReference>
<reference evidence="3" key="1">
    <citation type="journal article" date="2011" name="Science">
        <title>The plant cell wall-decomposing machinery underlies the functional diversity of forest fungi.</title>
        <authorList>
            <person name="Eastwood D.C."/>
            <person name="Floudas D."/>
            <person name="Binder M."/>
            <person name="Majcherczyk A."/>
            <person name="Schneider P."/>
            <person name="Aerts A."/>
            <person name="Asiegbu F.O."/>
            <person name="Baker S.E."/>
            <person name="Barry K."/>
            <person name="Bendiksby M."/>
            <person name="Blumentritt M."/>
            <person name="Coutinho P.M."/>
            <person name="Cullen D."/>
            <person name="de Vries R.P."/>
            <person name="Gathman A."/>
            <person name="Goodell B."/>
            <person name="Henrissat B."/>
            <person name="Ihrmark K."/>
            <person name="Kauserud H."/>
            <person name="Kohler A."/>
            <person name="LaButti K."/>
            <person name="Lapidus A."/>
            <person name="Lavin J.L."/>
            <person name="Lee Y.-H."/>
            <person name="Lindquist E."/>
            <person name="Lilly W."/>
            <person name="Lucas S."/>
            <person name="Morin E."/>
            <person name="Murat C."/>
            <person name="Oguiza J.A."/>
            <person name="Park J."/>
            <person name="Pisabarro A.G."/>
            <person name="Riley R."/>
            <person name="Rosling A."/>
            <person name="Salamov A."/>
            <person name="Schmidt O."/>
            <person name="Schmutz J."/>
            <person name="Skrede I."/>
            <person name="Stenlid J."/>
            <person name="Wiebenga A."/>
            <person name="Xie X."/>
            <person name="Kuees U."/>
            <person name="Hibbett D.S."/>
            <person name="Hoffmeister D."/>
            <person name="Hoegberg N."/>
            <person name="Martin F."/>
            <person name="Grigoriev I.V."/>
            <person name="Watkinson S.C."/>
        </authorList>
    </citation>
    <scope>NUCLEOTIDE SEQUENCE [LARGE SCALE GENOMIC DNA]</scope>
    <source>
        <strain evidence="3">strain S7.3</strain>
    </source>
</reference>
<gene>
    <name evidence="2" type="ORF">SERLA73DRAFT_184008</name>
</gene>
<evidence type="ECO:0000313" key="3">
    <source>
        <dbReference type="Proteomes" id="UP000008063"/>
    </source>
</evidence>
<dbReference type="InParanoid" id="F8Q2B6"/>